<keyword evidence="5 9" id="KW-0406">Ion transport</keyword>
<evidence type="ECO:0000256" key="3">
    <source>
        <dbReference type="ARBA" id="ARBA00022692"/>
    </source>
</evidence>
<dbReference type="Gene3D" id="3.10.580.20">
    <property type="match status" value="1"/>
</dbReference>
<protein>
    <recommendedName>
        <fullName evidence="9">Chloride channel protein</fullName>
    </recommendedName>
</protein>
<feature type="domain" description="CBS" evidence="11">
    <location>
        <begin position="679"/>
        <end position="743"/>
    </location>
</feature>
<dbReference type="GO" id="GO:0005794">
    <property type="term" value="C:Golgi apparatus"/>
    <property type="evidence" value="ECO:0007669"/>
    <property type="project" value="TreeGrafter"/>
</dbReference>
<comment type="similarity">
    <text evidence="9">Belongs to the chloride channel (TC 2.A.49) family.</text>
</comment>
<dbReference type="OrthoDB" id="44789at2759"/>
<evidence type="ECO:0000256" key="5">
    <source>
        <dbReference type="ARBA" id="ARBA00023065"/>
    </source>
</evidence>
<keyword evidence="4 9" id="KW-1133">Transmembrane helix</keyword>
<evidence type="ECO:0000256" key="7">
    <source>
        <dbReference type="ARBA" id="ARBA00023214"/>
    </source>
</evidence>
<dbReference type="SUPFAM" id="SSF54631">
    <property type="entry name" value="CBS-domain pair"/>
    <property type="match status" value="1"/>
</dbReference>
<organism evidence="12 14">
    <name type="scientific">Acanthaster planci</name>
    <name type="common">Crown-of-thorns starfish</name>
    <dbReference type="NCBI Taxonomy" id="133434"/>
    <lineage>
        <taxon>Eukaryota</taxon>
        <taxon>Metazoa</taxon>
        <taxon>Echinodermata</taxon>
        <taxon>Eleutherozoa</taxon>
        <taxon>Asterozoa</taxon>
        <taxon>Asteroidea</taxon>
        <taxon>Valvatacea</taxon>
        <taxon>Valvatida</taxon>
        <taxon>Acanthasteridae</taxon>
        <taxon>Acanthaster</taxon>
    </lineage>
</organism>
<keyword evidence="3 9" id="KW-0812">Transmembrane</keyword>
<dbReference type="InterPro" id="IPR001807">
    <property type="entry name" value="ClC"/>
</dbReference>
<dbReference type="GO" id="GO:0008021">
    <property type="term" value="C:synaptic vesicle"/>
    <property type="evidence" value="ECO:0007669"/>
    <property type="project" value="TreeGrafter"/>
</dbReference>
<comment type="subcellular location">
    <subcellularLocation>
        <location evidence="1">Endosome membrane</location>
        <topology evidence="1">Multi-pass membrane protein</topology>
    </subcellularLocation>
    <subcellularLocation>
        <location evidence="9">Membrane</location>
        <topology evidence="9">Multi-pass membrane protein</topology>
    </subcellularLocation>
</comment>
<evidence type="ECO:0000259" key="11">
    <source>
        <dbReference type="PROSITE" id="PS51371"/>
    </source>
</evidence>
<dbReference type="KEGG" id="aplc:110977162"/>
<reference evidence="13 14" key="1">
    <citation type="submission" date="2025-04" db="UniProtKB">
        <authorList>
            <consortium name="RefSeq"/>
        </authorList>
    </citation>
    <scope>IDENTIFICATION</scope>
</reference>
<evidence type="ECO:0000256" key="2">
    <source>
        <dbReference type="ARBA" id="ARBA00022448"/>
    </source>
</evidence>
<evidence type="ECO:0000313" key="12">
    <source>
        <dbReference type="Proteomes" id="UP000694845"/>
    </source>
</evidence>
<dbReference type="SUPFAM" id="SSF81340">
    <property type="entry name" value="Clc chloride channel"/>
    <property type="match status" value="1"/>
</dbReference>
<feature type="transmembrane region" description="Helical" evidence="9">
    <location>
        <begin position="548"/>
        <end position="567"/>
    </location>
</feature>
<proteinExistence type="inferred from homology"/>
<dbReference type="RefSeq" id="XP_022086727.1">
    <property type="nucleotide sequence ID" value="XM_022231035.1"/>
</dbReference>
<keyword evidence="2 9" id="KW-0813">Transport</keyword>
<dbReference type="InterPro" id="IPR046342">
    <property type="entry name" value="CBS_dom_sf"/>
</dbReference>
<dbReference type="AlphaFoldDB" id="A0A8B7Y2H2"/>
<dbReference type="SMART" id="SM00116">
    <property type="entry name" value="CBS"/>
    <property type="match status" value="2"/>
</dbReference>
<dbReference type="GO" id="GO:0005247">
    <property type="term" value="F:voltage-gated chloride channel activity"/>
    <property type="evidence" value="ECO:0007669"/>
    <property type="project" value="TreeGrafter"/>
</dbReference>
<feature type="region of interest" description="Disordered" evidence="10">
    <location>
        <begin position="1"/>
        <end position="22"/>
    </location>
</feature>
<name>A0A8B7Y2H2_ACAPL</name>
<evidence type="ECO:0000256" key="6">
    <source>
        <dbReference type="ARBA" id="ARBA00023136"/>
    </source>
</evidence>
<dbReference type="Proteomes" id="UP000694845">
    <property type="component" value="Unplaced"/>
</dbReference>
<dbReference type="Pfam" id="PF00654">
    <property type="entry name" value="Voltage_CLC"/>
    <property type="match status" value="1"/>
</dbReference>
<dbReference type="GO" id="GO:0005886">
    <property type="term" value="C:plasma membrane"/>
    <property type="evidence" value="ECO:0007669"/>
    <property type="project" value="TreeGrafter"/>
</dbReference>
<dbReference type="PANTHER" id="PTHR45711">
    <property type="entry name" value="CHLORIDE CHANNEL PROTEIN"/>
    <property type="match status" value="1"/>
</dbReference>
<feature type="domain" description="CBS" evidence="11">
    <location>
        <begin position="776"/>
        <end position="834"/>
    </location>
</feature>
<dbReference type="InterPro" id="IPR000644">
    <property type="entry name" value="CBS_dom"/>
</dbReference>
<evidence type="ECO:0000313" key="13">
    <source>
        <dbReference type="RefSeq" id="XP_022086725.1"/>
    </source>
</evidence>
<dbReference type="CDD" id="cd03684">
    <property type="entry name" value="ClC_3_like"/>
    <property type="match status" value="1"/>
</dbReference>
<keyword evidence="6 9" id="KW-0472">Membrane</keyword>
<dbReference type="Pfam" id="PF00571">
    <property type="entry name" value="CBS"/>
    <property type="match status" value="2"/>
</dbReference>
<dbReference type="GO" id="GO:0005769">
    <property type="term" value="C:early endosome"/>
    <property type="evidence" value="ECO:0007669"/>
    <property type="project" value="TreeGrafter"/>
</dbReference>
<dbReference type="RefSeq" id="XP_022086725.1">
    <property type="nucleotide sequence ID" value="XM_022231033.1"/>
</dbReference>
<dbReference type="PANTHER" id="PTHR45711:SF6">
    <property type="entry name" value="CHLORIDE CHANNEL PROTEIN"/>
    <property type="match status" value="1"/>
</dbReference>
<dbReference type="GeneID" id="110977162"/>
<feature type="transmembrane region" description="Helical" evidence="9">
    <location>
        <begin position="449"/>
        <end position="466"/>
    </location>
</feature>
<feature type="transmembrane region" description="Helical" evidence="9">
    <location>
        <begin position="279"/>
        <end position="302"/>
    </location>
</feature>
<gene>
    <name evidence="13 14" type="primary">LOC110977162</name>
</gene>
<feature type="compositionally biased region" description="Polar residues" evidence="10">
    <location>
        <begin position="1"/>
        <end position="10"/>
    </location>
</feature>
<evidence type="ECO:0000256" key="9">
    <source>
        <dbReference type="RuleBase" id="RU361221"/>
    </source>
</evidence>
<feature type="transmembrane region" description="Helical" evidence="9">
    <location>
        <begin position="231"/>
        <end position="258"/>
    </location>
</feature>
<dbReference type="PRINTS" id="PR00762">
    <property type="entry name" value="CLCHANNEL"/>
</dbReference>
<dbReference type="InterPro" id="IPR014743">
    <property type="entry name" value="Cl-channel_core"/>
</dbReference>
<dbReference type="PROSITE" id="PS51371">
    <property type="entry name" value="CBS"/>
    <property type="match status" value="2"/>
</dbReference>
<feature type="transmembrane region" description="Helical" evidence="9">
    <location>
        <begin position="518"/>
        <end position="542"/>
    </location>
</feature>
<evidence type="ECO:0000256" key="1">
    <source>
        <dbReference type="ARBA" id="ARBA00004337"/>
    </source>
</evidence>
<feature type="transmembrane region" description="Helical" evidence="9">
    <location>
        <begin position="339"/>
        <end position="360"/>
    </location>
</feature>
<evidence type="ECO:0000256" key="4">
    <source>
        <dbReference type="ARBA" id="ARBA00022989"/>
    </source>
</evidence>
<dbReference type="Gene3D" id="3.90.1280.20">
    <property type="match status" value="1"/>
</dbReference>
<accession>A0A8B7Y2H2</accession>
<feature type="transmembrane region" description="Helical" evidence="9">
    <location>
        <begin position="409"/>
        <end position="429"/>
    </location>
</feature>
<dbReference type="Gene3D" id="1.10.3080.10">
    <property type="entry name" value="Clc chloride channel"/>
    <property type="match status" value="1"/>
</dbReference>
<keyword evidence="8" id="KW-0129">CBS domain</keyword>
<evidence type="ECO:0000256" key="8">
    <source>
        <dbReference type="PROSITE-ProRule" id="PRU00703"/>
    </source>
</evidence>
<sequence length="840" mass="93144">MNYTRLNSCDSPDKDQDGAGKPSVWFELHTRTMERDKLISDGSRRRSYGDGGTSVTDDDDLLDISTDTDVSSSFLIGVSTRNRRSMNGLENGSDLYEGSTGLDQYEDFHTIDWARDMQRYRKEHKAVTRRGNASAWGRVRAAFYAVSAWVVVLLVGIFAGVFAGIIDIGATWLSDVKLGICQSAFWLNWEQCCWVQNNTEFGDDDDIRCTTWFQWHELFGLDDPFDINAYVVAYLMFVLWSLVMAALAVLLVLAFAPYACGSGIPEIKTILSGFIMRGFFGKWTLLIKSITMILVVGAGLSLGKEGPLVHVACCCGNLFAHLIPKYAKNEAKKREMLSAASAAGVSVAFGAPIGGVLFSLEEISYYFPLKTLWRSFFCAMIAAFVLQAINPFGNDHAVKFYVEYDTPWYFFEIGPFILLGIFGGLYGVAFNRLNLKWCKLRMTSRLGNYPITEVLLVALATALLSYPNPYSRLNTSQLIAALFRECGPQDAIGFCDYNRTYARTDREWYPSAMAQPGLVAAMWQLPLAMILQGILTVFTFGLKVPAGLFIPTMAVGAIGGRMVGIAMEQLAIQHPDLTIFTGCFNGGKCITPGLYAMVGAAATLGGVTRMTISLVVIMFELTGGLTYIVPLMIACMVSKWVADAFGKDGIYDGHIHLNGYPFLDSKQEFMRTTLASDVMSPRRTDPPLCTITMDTMTVEELENLTIETRFNTYPVIVSKDSQRLVGVVYRKELVHALKQARKTQPDIVSQSKVYFTRKVPKFQVPGIPHHLSLLSILDGSPVTITDQTPMSTVVDMFKKLGIRTCLVTHNGRLLGIISKKDVLRHIADLDNQDPGSTFFH</sequence>
<dbReference type="FunFam" id="1.10.3080.10:FF:000011">
    <property type="entry name" value="Chloride channel protein"/>
    <property type="match status" value="1"/>
</dbReference>
<evidence type="ECO:0000313" key="14">
    <source>
        <dbReference type="RefSeq" id="XP_022086727.1"/>
    </source>
</evidence>
<comment type="caution">
    <text evidence="9">Lacks conserved residue(s) required for the propagation of feature annotation.</text>
</comment>
<keyword evidence="7 9" id="KW-0868">Chloride</keyword>
<feature type="transmembrane region" description="Helical" evidence="9">
    <location>
        <begin position="141"/>
        <end position="166"/>
    </location>
</feature>
<evidence type="ECO:0000256" key="10">
    <source>
        <dbReference type="SAM" id="MobiDB-lite"/>
    </source>
</evidence>
<dbReference type="GO" id="GO:0010008">
    <property type="term" value="C:endosome membrane"/>
    <property type="evidence" value="ECO:0007669"/>
    <property type="project" value="UniProtKB-SubCell"/>
</dbReference>
<dbReference type="CDD" id="cd04591">
    <property type="entry name" value="CBS_pair_voltage-gated_CLC_euk_bac"/>
    <property type="match status" value="1"/>
</dbReference>
<feature type="transmembrane region" description="Helical" evidence="9">
    <location>
        <begin position="372"/>
        <end position="389"/>
    </location>
</feature>
<keyword evidence="12" id="KW-1185">Reference proteome</keyword>